<gene>
    <name evidence="1" type="ORF">BDM02DRAFT_3077858</name>
</gene>
<reference evidence="1" key="1">
    <citation type="submission" date="2019-10" db="EMBL/GenBank/DDBJ databases">
        <authorList>
            <consortium name="DOE Joint Genome Institute"/>
            <person name="Kuo A."/>
            <person name="Miyauchi S."/>
            <person name="Kiss E."/>
            <person name="Drula E."/>
            <person name="Kohler A."/>
            <person name="Sanchez-Garcia M."/>
            <person name="Andreopoulos B."/>
            <person name="Barry K.W."/>
            <person name="Bonito G."/>
            <person name="Buee M."/>
            <person name="Carver A."/>
            <person name="Chen C."/>
            <person name="Cichocki N."/>
            <person name="Clum A."/>
            <person name="Culley D."/>
            <person name="Crous P.W."/>
            <person name="Fauchery L."/>
            <person name="Girlanda M."/>
            <person name="Hayes R."/>
            <person name="Keri Z."/>
            <person name="Labutti K."/>
            <person name="Lipzen A."/>
            <person name="Lombard V."/>
            <person name="Magnuson J."/>
            <person name="Maillard F."/>
            <person name="Morin E."/>
            <person name="Murat C."/>
            <person name="Nolan M."/>
            <person name="Ohm R."/>
            <person name="Pangilinan J."/>
            <person name="Pereira M."/>
            <person name="Perotto S."/>
            <person name="Peter M."/>
            <person name="Riley R."/>
            <person name="Sitrit Y."/>
            <person name="Stielow B."/>
            <person name="Szollosi G."/>
            <person name="Zifcakova L."/>
            <person name="Stursova M."/>
            <person name="Spatafora J.W."/>
            <person name="Tedersoo L."/>
            <person name="Vaario L.-M."/>
            <person name="Yamada A."/>
            <person name="Yan M."/>
            <person name="Wang P."/>
            <person name="Xu J."/>
            <person name="Bruns T."/>
            <person name="Baldrian P."/>
            <person name="Vilgalys R."/>
            <person name="Henrissat B."/>
            <person name="Grigoriev I.V."/>
            <person name="Hibbett D."/>
            <person name="Nagy L.G."/>
            <person name="Martin F.M."/>
        </authorList>
    </citation>
    <scope>NUCLEOTIDE SEQUENCE</scope>
    <source>
        <strain evidence="1">P2</strain>
    </source>
</reference>
<dbReference type="EMBL" id="MU118149">
    <property type="protein sequence ID" value="KAF9644283.1"/>
    <property type="molecule type" value="Genomic_DNA"/>
</dbReference>
<dbReference type="Proteomes" id="UP000886501">
    <property type="component" value="Unassembled WGS sequence"/>
</dbReference>
<proteinExistence type="predicted"/>
<evidence type="ECO:0000313" key="2">
    <source>
        <dbReference type="Proteomes" id="UP000886501"/>
    </source>
</evidence>
<evidence type="ECO:0000313" key="1">
    <source>
        <dbReference type="EMBL" id="KAF9644283.1"/>
    </source>
</evidence>
<reference evidence="1" key="2">
    <citation type="journal article" date="2020" name="Nat. Commun.">
        <title>Large-scale genome sequencing of mycorrhizal fungi provides insights into the early evolution of symbiotic traits.</title>
        <authorList>
            <person name="Miyauchi S."/>
            <person name="Kiss E."/>
            <person name="Kuo A."/>
            <person name="Drula E."/>
            <person name="Kohler A."/>
            <person name="Sanchez-Garcia M."/>
            <person name="Morin E."/>
            <person name="Andreopoulos B."/>
            <person name="Barry K.W."/>
            <person name="Bonito G."/>
            <person name="Buee M."/>
            <person name="Carver A."/>
            <person name="Chen C."/>
            <person name="Cichocki N."/>
            <person name="Clum A."/>
            <person name="Culley D."/>
            <person name="Crous P.W."/>
            <person name="Fauchery L."/>
            <person name="Girlanda M."/>
            <person name="Hayes R.D."/>
            <person name="Keri Z."/>
            <person name="LaButti K."/>
            <person name="Lipzen A."/>
            <person name="Lombard V."/>
            <person name="Magnuson J."/>
            <person name="Maillard F."/>
            <person name="Murat C."/>
            <person name="Nolan M."/>
            <person name="Ohm R.A."/>
            <person name="Pangilinan J."/>
            <person name="Pereira M.F."/>
            <person name="Perotto S."/>
            <person name="Peter M."/>
            <person name="Pfister S."/>
            <person name="Riley R."/>
            <person name="Sitrit Y."/>
            <person name="Stielow J.B."/>
            <person name="Szollosi G."/>
            <person name="Zifcakova L."/>
            <person name="Stursova M."/>
            <person name="Spatafora J.W."/>
            <person name="Tedersoo L."/>
            <person name="Vaario L.M."/>
            <person name="Yamada A."/>
            <person name="Yan M."/>
            <person name="Wang P."/>
            <person name="Xu J."/>
            <person name="Bruns T."/>
            <person name="Baldrian P."/>
            <person name="Vilgalys R."/>
            <person name="Dunand C."/>
            <person name="Henrissat B."/>
            <person name="Grigoriev I.V."/>
            <person name="Hibbett D."/>
            <person name="Nagy L.G."/>
            <person name="Martin F.M."/>
        </authorList>
    </citation>
    <scope>NUCLEOTIDE SEQUENCE</scope>
    <source>
        <strain evidence="1">P2</strain>
    </source>
</reference>
<keyword evidence="2" id="KW-1185">Reference proteome</keyword>
<comment type="caution">
    <text evidence="1">The sequence shown here is derived from an EMBL/GenBank/DDBJ whole genome shotgun (WGS) entry which is preliminary data.</text>
</comment>
<protein>
    <submittedName>
        <fullName evidence="1">Uncharacterized protein</fullName>
    </submittedName>
</protein>
<sequence>ASPLVTRAGHGTWNPQITAPQAGDIWTVGSTQFVTWNTDRIPPSAVNKTGALFLGFLDGYATSENLDIHRPLAYGFPLIDGCVSVQVPDVKPRDTYIVVLMGNSGNASPEFTI</sequence>
<organism evidence="1 2">
    <name type="scientific">Thelephora ganbajun</name>
    <name type="common">Ganba fungus</name>
    <dbReference type="NCBI Taxonomy" id="370292"/>
    <lineage>
        <taxon>Eukaryota</taxon>
        <taxon>Fungi</taxon>
        <taxon>Dikarya</taxon>
        <taxon>Basidiomycota</taxon>
        <taxon>Agaricomycotina</taxon>
        <taxon>Agaricomycetes</taxon>
        <taxon>Thelephorales</taxon>
        <taxon>Thelephoraceae</taxon>
        <taxon>Thelephora</taxon>
    </lineage>
</organism>
<name>A0ACB6Z4I5_THEGA</name>
<feature type="non-terminal residue" evidence="1">
    <location>
        <position position="1"/>
    </location>
</feature>
<accession>A0ACB6Z4I5</accession>
<feature type="non-terminal residue" evidence="1">
    <location>
        <position position="113"/>
    </location>
</feature>